<dbReference type="NCBIfam" id="TIGR00452">
    <property type="entry name" value="tRNA 5-methoxyuridine(34)/uridine 5-oxyacetic acid(34) synthase CmoB"/>
    <property type="match status" value="1"/>
</dbReference>
<dbReference type="STRING" id="749222.Nitsa_0390"/>
<accession>E6X071</accession>
<dbReference type="HAMAP" id="MF_01590">
    <property type="entry name" value="tRNA_carboxymethyltr_CmoB"/>
    <property type="match status" value="1"/>
</dbReference>
<reference evidence="4" key="2">
    <citation type="submission" date="2011-01" db="EMBL/GenBank/DDBJ databases">
        <title>The complete genome of Nitratifractor salsuginis DSM 16511.</title>
        <authorList>
            <consortium name="US DOE Joint Genome Institute (JGI-PGF)"/>
            <person name="Lucas S."/>
            <person name="Copeland A."/>
            <person name="Lapidus A."/>
            <person name="Bruce D."/>
            <person name="Goodwin L."/>
            <person name="Pitluck S."/>
            <person name="Kyrpides N."/>
            <person name="Mavromatis K."/>
            <person name="Ivanova N."/>
            <person name="Mikhailova N."/>
            <person name="Zeytun A."/>
            <person name="Detter J.C."/>
            <person name="Tapia R."/>
            <person name="Han C."/>
            <person name="Land M."/>
            <person name="Hauser L."/>
            <person name="Markowitz V."/>
            <person name="Cheng J.-F."/>
            <person name="Hugenholtz P."/>
            <person name="Woyke T."/>
            <person name="Wu D."/>
            <person name="Tindall B."/>
            <person name="Schuetze A."/>
            <person name="Brambilla E."/>
            <person name="Klenk H.-P."/>
            <person name="Eisen J.A."/>
        </authorList>
    </citation>
    <scope>NUCLEOTIDE SEQUENCE [LARGE SCALE GENOMIC DNA]</scope>
    <source>
        <strain evidence="4">DSM 16511 / JCM 12458 / E9I37-1</strain>
    </source>
</reference>
<dbReference type="RefSeq" id="WP_013553356.1">
    <property type="nucleotide sequence ID" value="NC_014935.1"/>
</dbReference>
<dbReference type="AlphaFoldDB" id="E6X071"/>
<dbReference type="SUPFAM" id="SSF53335">
    <property type="entry name" value="S-adenosyl-L-methionine-dependent methyltransferases"/>
    <property type="match status" value="1"/>
</dbReference>
<dbReference type="InterPro" id="IPR029063">
    <property type="entry name" value="SAM-dependent_MTases_sf"/>
</dbReference>
<dbReference type="EMBL" id="CP002452">
    <property type="protein sequence ID" value="ADV45660.1"/>
    <property type="molecule type" value="Genomic_DNA"/>
</dbReference>
<dbReference type="InterPro" id="IPR027555">
    <property type="entry name" value="Mo5U34_MeTrfas-like"/>
</dbReference>
<dbReference type="HOGENOM" id="CLU_052665_1_0_7"/>
<dbReference type="NCBIfam" id="NF011650">
    <property type="entry name" value="PRK15068.1"/>
    <property type="match status" value="1"/>
</dbReference>
<dbReference type="Pfam" id="PF08003">
    <property type="entry name" value="Methyltransf_9"/>
    <property type="match status" value="1"/>
</dbReference>
<dbReference type="eggNOG" id="COG0500">
    <property type="taxonomic scope" value="Bacteria"/>
</dbReference>
<organism evidence="3 4">
    <name type="scientific">Nitratifractor salsuginis (strain DSM 16511 / JCM 12458 / E9I37-1)</name>
    <dbReference type="NCBI Taxonomy" id="749222"/>
    <lineage>
        <taxon>Bacteria</taxon>
        <taxon>Pseudomonadati</taxon>
        <taxon>Campylobacterota</taxon>
        <taxon>Epsilonproteobacteria</taxon>
        <taxon>Campylobacterales</taxon>
        <taxon>Sulfurovaceae</taxon>
        <taxon>Nitratifractor</taxon>
    </lineage>
</organism>
<keyword evidence="4" id="KW-1185">Reference proteome</keyword>
<sequence>MDLEALRRERRSWLRWKNIAPLQEAIQALPEPEVERVLWDAEAVTAELDPGYDARFGRQIEETARLLMPWRKGPFRLGNLFIDSEWRSQIKYGLLEPYLDLRDKVVGDIGCNNGYYLFRMMEQVPARLVGFDPSALYYSQFQFLERFFRSGIRYELLGVEHLPFYEEPFDTLFCLGVLYHRSDPIGTLKALRRGLKKGGELFLDTFMIEGEGEYCLTPAQRYSKIPNVYFIPTIDALRGWCHRAGFSEVEILAKRPTDVTEQRKTDWIATQSLEDFLDPEDPSKTVEGYPAPQRLYVRCVV</sequence>
<dbReference type="GO" id="GO:0016765">
    <property type="term" value="F:transferase activity, transferring alkyl or aryl (other than methyl) groups"/>
    <property type="evidence" value="ECO:0007669"/>
    <property type="project" value="InterPro"/>
</dbReference>
<name>E6X071_NITSE</name>
<dbReference type="OrthoDB" id="9765084at2"/>
<dbReference type="GO" id="GO:0002098">
    <property type="term" value="P:tRNA wobble uridine modification"/>
    <property type="evidence" value="ECO:0007669"/>
    <property type="project" value="InterPro"/>
</dbReference>
<dbReference type="CDD" id="cd02440">
    <property type="entry name" value="AdoMet_MTases"/>
    <property type="match status" value="1"/>
</dbReference>
<evidence type="ECO:0000256" key="1">
    <source>
        <dbReference type="ARBA" id="ARBA00022679"/>
    </source>
</evidence>
<keyword evidence="2" id="KW-0819">tRNA processing</keyword>
<evidence type="ECO:0000313" key="3">
    <source>
        <dbReference type="EMBL" id="ADV45660.1"/>
    </source>
</evidence>
<dbReference type="GO" id="GO:0032259">
    <property type="term" value="P:methylation"/>
    <property type="evidence" value="ECO:0007669"/>
    <property type="project" value="UniProtKB-KW"/>
</dbReference>
<keyword evidence="1" id="KW-0808">Transferase</keyword>
<reference evidence="3 4" key="1">
    <citation type="journal article" date="2011" name="Stand. Genomic Sci.">
        <title>Complete genome sequence of Nitratifractor salsuginis type strain (E9I37-1).</title>
        <authorList>
            <person name="Anderson I."/>
            <person name="Sikorski J."/>
            <person name="Zeytun A."/>
            <person name="Nolan M."/>
            <person name="Lapidus A."/>
            <person name="Lucas S."/>
            <person name="Hammon N."/>
            <person name="Deshpande S."/>
            <person name="Cheng J.F."/>
            <person name="Tapia R."/>
            <person name="Han C."/>
            <person name="Goodwin L."/>
            <person name="Pitluck S."/>
            <person name="Liolios K."/>
            <person name="Pagani I."/>
            <person name="Ivanova N."/>
            <person name="Huntemann M."/>
            <person name="Mavromatis K."/>
            <person name="Ovchinikova G."/>
            <person name="Pati A."/>
            <person name="Chen A."/>
            <person name="Palaniappan K."/>
            <person name="Land M."/>
            <person name="Hauser L."/>
            <person name="Brambilla E.M."/>
            <person name="Ngatchou-Djao O.D."/>
            <person name="Rohde M."/>
            <person name="Tindall B.J."/>
            <person name="Goker M."/>
            <person name="Detter J.C."/>
            <person name="Woyke T."/>
            <person name="Bristow J."/>
            <person name="Eisen J.A."/>
            <person name="Markowitz V."/>
            <person name="Hugenholtz P."/>
            <person name="Klenk H.P."/>
            <person name="Kyrpides N.C."/>
        </authorList>
    </citation>
    <scope>NUCLEOTIDE SEQUENCE [LARGE SCALE GENOMIC DNA]</scope>
    <source>
        <strain evidence="4">DSM 16511 / JCM 12458 / E9I37-1</strain>
    </source>
</reference>
<protein>
    <submittedName>
        <fullName evidence="3">Methyltransferase</fullName>
    </submittedName>
</protein>
<keyword evidence="3" id="KW-0489">Methyltransferase</keyword>
<dbReference type="InterPro" id="IPR010017">
    <property type="entry name" value="CmoB"/>
</dbReference>
<gene>
    <name evidence="3" type="ordered locus">Nitsa_0390</name>
</gene>
<dbReference type="GO" id="GO:0008168">
    <property type="term" value="F:methyltransferase activity"/>
    <property type="evidence" value="ECO:0007669"/>
    <property type="project" value="UniProtKB-KW"/>
</dbReference>
<dbReference type="Gene3D" id="3.40.50.150">
    <property type="entry name" value="Vaccinia Virus protein VP39"/>
    <property type="match status" value="1"/>
</dbReference>
<proteinExistence type="inferred from homology"/>
<dbReference type="KEGG" id="nsa:Nitsa_0390"/>
<dbReference type="Proteomes" id="UP000008633">
    <property type="component" value="Chromosome"/>
</dbReference>
<evidence type="ECO:0000256" key="2">
    <source>
        <dbReference type="ARBA" id="ARBA00022694"/>
    </source>
</evidence>
<evidence type="ECO:0000313" key="4">
    <source>
        <dbReference type="Proteomes" id="UP000008633"/>
    </source>
</evidence>